<organism evidence="2 3">
    <name type="scientific">Lepraria finkii</name>
    <dbReference type="NCBI Taxonomy" id="1340010"/>
    <lineage>
        <taxon>Eukaryota</taxon>
        <taxon>Fungi</taxon>
        <taxon>Dikarya</taxon>
        <taxon>Ascomycota</taxon>
        <taxon>Pezizomycotina</taxon>
        <taxon>Lecanoromycetes</taxon>
        <taxon>OSLEUM clade</taxon>
        <taxon>Lecanoromycetidae</taxon>
        <taxon>Lecanorales</taxon>
        <taxon>Lecanorineae</taxon>
        <taxon>Stereocaulaceae</taxon>
        <taxon>Lepraria</taxon>
    </lineage>
</organism>
<evidence type="ECO:0000256" key="1">
    <source>
        <dbReference type="SAM" id="MobiDB-lite"/>
    </source>
</evidence>
<evidence type="ECO:0000313" key="3">
    <source>
        <dbReference type="Proteomes" id="UP001590951"/>
    </source>
</evidence>
<feature type="region of interest" description="Disordered" evidence="1">
    <location>
        <begin position="1"/>
        <end position="25"/>
    </location>
</feature>
<accession>A0ABR4B3L1</accession>
<dbReference type="EMBL" id="JBHFEH010000031">
    <property type="protein sequence ID" value="KAL2051872.1"/>
    <property type="molecule type" value="Genomic_DNA"/>
</dbReference>
<evidence type="ECO:0000313" key="2">
    <source>
        <dbReference type="EMBL" id="KAL2051872.1"/>
    </source>
</evidence>
<sequence>MDSMRSLNSSLPRSSSIRRSNPPPEHLIQSFKTAALSVTNLYKTAAADQIRARELGYQDALDDLLVFLDKENLGLDDGEGWKVRKWATERLDGSPVGHTASDSDEDRGETTRRARSSSPVIQHASGLEAEPIRQPSRSTSPVRAVSAPMPPPPPAPQQTSNLFQAPDTFSFRSAIPYPQGMDTQTTDATPQAEPQLQGQIPASSPAVRVEVLPRGPRTPYRGTRHTTRQAGGPRTVGSGAGSKRRIAFGDYFDIGSLGDGKDGQGGGGKRGRFT</sequence>
<reference evidence="2 3" key="1">
    <citation type="submission" date="2024-09" db="EMBL/GenBank/DDBJ databases">
        <title>Rethinking Asexuality: The Enigmatic Case of Functional Sexual Genes in Lepraria (Stereocaulaceae).</title>
        <authorList>
            <person name="Doellman M."/>
            <person name="Sun Y."/>
            <person name="Barcenas-Pena A."/>
            <person name="Lumbsch H.T."/>
            <person name="Grewe F."/>
        </authorList>
    </citation>
    <scope>NUCLEOTIDE SEQUENCE [LARGE SCALE GENOMIC DNA]</scope>
    <source>
        <strain evidence="2 3">Grewe 0041</strain>
    </source>
</reference>
<feature type="region of interest" description="Disordered" evidence="1">
    <location>
        <begin position="92"/>
        <end position="274"/>
    </location>
</feature>
<name>A0ABR4B3L1_9LECA</name>
<dbReference type="PANTHER" id="PTHR38645">
    <property type="entry name" value="CHROMOSOME 9, WHOLE GENOME SHOTGUN SEQUENCE"/>
    <property type="match status" value="1"/>
</dbReference>
<protein>
    <submittedName>
        <fullName evidence="2">Uncharacterized protein</fullName>
    </submittedName>
</protein>
<dbReference type="PANTHER" id="PTHR38645:SF1">
    <property type="entry name" value="YALI0F12243P"/>
    <property type="match status" value="1"/>
</dbReference>
<feature type="compositionally biased region" description="Low complexity" evidence="1">
    <location>
        <begin position="1"/>
        <end position="20"/>
    </location>
</feature>
<feature type="compositionally biased region" description="Polar residues" evidence="1">
    <location>
        <begin position="181"/>
        <end position="202"/>
    </location>
</feature>
<dbReference type="Proteomes" id="UP001590951">
    <property type="component" value="Unassembled WGS sequence"/>
</dbReference>
<gene>
    <name evidence="2" type="ORF">ABVK25_007787</name>
</gene>
<comment type="caution">
    <text evidence="2">The sequence shown here is derived from an EMBL/GenBank/DDBJ whole genome shotgun (WGS) entry which is preliminary data.</text>
</comment>
<keyword evidence="3" id="KW-1185">Reference proteome</keyword>
<proteinExistence type="predicted"/>